<dbReference type="EMBL" id="QXJM01000037">
    <property type="protein sequence ID" value="RIE03392.1"/>
    <property type="molecule type" value="Genomic_DNA"/>
</dbReference>
<evidence type="ECO:0000256" key="9">
    <source>
        <dbReference type="RuleBase" id="RU363032"/>
    </source>
</evidence>
<evidence type="ECO:0000256" key="4">
    <source>
        <dbReference type="ARBA" id="ARBA00022475"/>
    </source>
</evidence>
<evidence type="ECO:0000256" key="1">
    <source>
        <dbReference type="ARBA" id="ARBA00004651"/>
    </source>
</evidence>
<keyword evidence="3 9" id="KW-0813">Transport</keyword>
<feature type="transmembrane region" description="Helical" evidence="9">
    <location>
        <begin position="198"/>
        <end position="216"/>
    </location>
</feature>
<evidence type="ECO:0000256" key="3">
    <source>
        <dbReference type="ARBA" id="ARBA00022448"/>
    </source>
</evidence>
<dbReference type="Proteomes" id="UP000266340">
    <property type="component" value="Unassembled WGS sequence"/>
</dbReference>
<feature type="transmembrane region" description="Helical" evidence="9">
    <location>
        <begin position="90"/>
        <end position="109"/>
    </location>
</feature>
<feature type="transmembrane region" description="Helical" evidence="9">
    <location>
        <begin position="50"/>
        <end position="70"/>
    </location>
</feature>
<evidence type="ECO:0000313" key="13">
    <source>
        <dbReference type="Proteomes" id="UP000266340"/>
    </source>
</evidence>
<keyword evidence="7 9" id="KW-1133">Transmembrane helix</keyword>
<evidence type="ECO:0000313" key="12">
    <source>
        <dbReference type="EMBL" id="RIE03392.1"/>
    </source>
</evidence>
<dbReference type="AlphaFoldDB" id="A0A398CMA6"/>
<comment type="similarity">
    <text evidence="2 10">Belongs to the binding-protein-dependent transport system permease family. CysTW subfamily.</text>
</comment>
<evidence type="ECO:0000256" key="5">
    <source>
        <dbReference type="ARBA" id="ARBA00022505"/>
    </source>
</evidence>
<accession>A0A398CMA6</accession>
<name>A0A398CMA6_9BACL</name>
<comment type="caution">
    <text evidence="12">The sequence shown here is derived from an EMBL/GenBank/DDBJ whole genome shotgun (WGS) entry which is preliminary data.</text>
</comment>
<proteinExistence type="inferred from homology"/>
<comment type="function">
    <text evidence="10">Part of the binding-protein-dependent transport system for molybdenum; probably responsible for the translocation of the substrate across the membrane.</text>
</comment>
<evidence type="ECO:0000256" key="7">
    <source>
        <dbReference type="ARBA" id="ARBA00022989"/>
    </source>
</evidence>
<keyword evidence="5 10" id="KW-0500">Molybdenum</keyword>
<protein>
    <recommendedName>
        <fullName evidence="10">Molybdenum transport system permease</fullName>
    </recommendedName>
</protein>
<reference evidence="12 13" key="1">
    <citation type="submission" date="2018-09" db="EMBL/GenBank/DDBJ databases">
        <title>Cohnella cavernae sp. nov., isolated from a karst cave.</title>
        <authorList>
            <person name="Zhu H."/>
        </authorList>
    </citation>
    <scope>NUCLEOTIDE SEQUENCE [LARGE SCALE GENOMIC DNA]</scope>
    <source>
        <strain evidence="12 13">K2E09-144</strain>
    </source>
</reference>
<dbReference type="InterPro" id="IPR035906">
    <property type="entry name" value="MetI-like_sf"/>
</dbReference>
<keyword evidence="8 9" id="KW-0472">Membrane</keyword>
<feature type="transmembrane region" description="Helical" evidence="9">
    <location>
        <begin position="149"/>
        <end position="172"/>
    </location>
</feature>
<dbReference type="CDD" id="cd06261">
    <property type="entry name" value="TM_PBP2"/>
    <property type="match status" value="1"/>
</dbReference>
<dbReference type="RefSeq" id="WP_119149594.1">
    <property type="nucleotide sequence ID" value="NZ_JBHSOV010000005.1"/>
</dbReference>
<dbReference type="InterPro" id="IPR000515">
    <property type="entry name" value="MetI-like"/>
</dbReference>
<evidence type="ECO:0000259" key="11">
    <source>
        <dbReference type="PROSITE" id="PS50928"/>
    </source>
</evidence>
<dbReference type="PANTHER" id="PTHR30183">
    <property type="entry name" value="MOLYBDENUM TRANSPORT SYSTEM PERMEASE PROTEIN MODB"/>
    <property type="match status" value="1"/>
</dbReference>
<evidence type="ECO:0000256" key="2">
    <source>
        <dbReference type="ARBA" id="ARBA00007069"/>
    </source>
</evidence>
<dbReference type="InterPro" id="IPR011867">
    <property type="entry name" value="ModB_ABC"/>
</dbReference>
<evidence type="ECO:0000256" key="8">
    <source>
        <dbReference type="ARBA" id="ARBA00023136"/>
    </source>
</evidence>
<keyword evidence="6 9" id="KW-0812">Transmembrane</keyword>
<dbReference type="SUPFAM" id="SSF161098">
    <property type="entry name" value="MetI-like"/>
    <property type="match status" value="1"/>
</dbReference>
<dbReference type="GO" id="GO:0015098">
    <property type="term" value="F:molybdate ion transmembrane transporter activity"/>
    <property type="evidence" value="ECO:0007669"/>
    <property type="project" value="UniProtKB-UniRule"/>
</dbReference>
<feature type="domain" description="ABC transmembrane type-1" evidence="11">
    <location>
        <begin position="12"/>
        <end position="216"/>
    </location>
</feature>
<dbReference type="PROSITE" id="PS50928">
    <property type="entry name" value="ABC_TM1"/>
    <property type="match status" value="1"/>
</dbReference>
<comment type="caution">
    <text evidence="10">Lacks conserved residue(s) required for the propagation of feature annotation.</text>
</comment>
<evidence type="ECO:0000256" key="10">
    <source>
        <dbReference type="RuleBase" id="RU365097"/>
    </source>
</evidence>
<evidence type="ECO:0000256" key="6">
    <source>
        <dbReference type="ARBA" id="ARBA00022692"/>
    </source>
</evidence>
<keyword evidence="4 10" id="KW-1003">Cell membrane</keyword>
<dbReference type="Gene3D" id="1.10.3720.10">
    <property type="entry name" value="MetI-like"/>
    <property type="match status" value="1"/>
</dbReference>
<dbReference type="NCBIfam" id="TIGR02141">
    <property type="entry name" value="modB_ABC"/>
    <property type="match status" value="1"/>
</dbReference>
<dbReference type="OrthoDB" id="9795403at2"/>
<comment type="subcellular location">
    <subcellularLocation>
        <location evidence="1 9">Cell membrane</location>
        <topology evidence="1 9">Multi-pass membrane protein</topology>
    </subcellularLocation>
</comment>
<sequence length="222" mass="24510">MAIDWNDFFAPVWLSLKVSLIGSILVFVLAAATARWMAKRRFMGKSLLETVLLLPLVLPPTVIGFLLLMLLGRRSWIGEAYEWFVDSPIVFSWIAAVIAAVVIAFPLAYRTMKAGFEDVDPELEKAARVLGANEWQVFRYVTAPLASRSLVAGFILGFARALGEFGATLMIAGNIPHRTQTIPTAIYVAIDGGKQDLAWAWCIAMVLLSFVMLLLANGYSKR</sequence>
<dbReference type="Pfam" id="PF00528">
    <property type="entry name" value="BPD_transp_1"/>
    <property type="match status" value="1"/>
</dbReference>
<gene>
    <name evidence="12" type="primary">modB</name>
    <name evidence="12" type="ORF">D3H35_12000</name>
</gene>
<organism evidence="12 13">
    <name type="scientific">Cohnella faecalis</name>
    <dbReference type="NCBI Taxonomy" id="2315694"/>
    <lineage>
        <taxon>Bacteria</taxon>
        <taxon>Bacillati</taxon>
        <taxon>Bacillota</taxon>
        <taxon>Bacilli</taxon>
        <taxon>Bacillales</taxon>
        <taxon>Paenibacillaceae</taxon>
        <taxon>Cohnella</taxon>
    </lineage>
</organism>
<dbReference type="PANTHER" id="PTHR30183:SF3">
    <property type="entry name" value="MOLYBDENUM TRANSPORT SYSTEM PERMEASE PROTEIN MODB"/>
    <property type="match status" value="1"/>
</dbReference>
<keyword evidence="13" id="KW-1185">Reference proteome</keyword>
<dbReference type="GO" id="GO:0005886">
    <property type="term" value="C:plasma membrane"/>
    <property type="evidence" value="ECO:0007669"/>
    <property type="project" value="UniProtKB-SubCell"/>
</dbReference>